<sequence>MRVGFSPGNMVIEVRNRATAEQPSTATRGPVNWRKFFFAPIRFNITICPIITPKFKYHWRGLLILTSVHLATKSIDVSTNI</sequence>
<comment type="caution">
    <text evidence="1">The sequence shown here is derived from an EMBL/GenBank/DDBJ whole genome shotgun (WGS) entry which is preliminary data.</text>
</comment>
<name>A0AA88ICH3_ARTSF</name>
<accession>A0AA88ICH3</accession>
<reference evidence="1" key="1">
    <citation type="submission" date="2023-07" db="EMBL/GenBank/DDBJ databases">
        <title>Chromosome-level genome assembly of Artemia franciscana.</title>
        <authorList>
            <person name="Jo E."/>
        </authorList>
    </citation>
    <scope>NUCLEOTIDE SEQUENCE</scope>
    <source>
        <tissue evidence="1">Whole body</tissue>
    </source>
</reference>
<keyword evidence="2" id="KW-1185">Reference proteome</keyword>
<dbReference type="EMBL" id="JAVRJZ010000006">
    <property type="protein sequence ID" value="KAK2721681.1"/>
    <property type="molecule type" value="Genomic_DNA"/>
</dbReference>
<evidence type="ECO:0000313" key="2">
    <source>
        <dbReference type="Proteomes" id="UP001187531"/>
    </source>
</evidence>
<organism evidence="1 2">
    <name type="scientific">Artemia franciscana</name>
    <name type="common">Brine shrimp</name>
    <name type="synonym">Artemia sanfranciscana</name>
    <dbReference type="NCBI Taxonomy" id="6661"/>
    <lineage>
        <taxon>Eukaryota</taxon>
        <taxon>Metazoa</taxon>
        <taxon>Ecdysozoa</taxon>
        <taxon>Arthropoda</taxon>
        <taxon>Crustacea</taxon>
        <taxon>Branchiopoda</taxon>
        <taxon>Anostraca</taxon>
        <taxon>Artemiidae</taxon>
        <taxon>Artemia</taxon>
    </lineage>
</organism>
<gene>
    <name evidence="1" type="ORF">QYM36_003850</name>
</gene>
<dbReference type="AlphaFoldDB" id="A0AA88ICH3"/>
<evidence type="ECO:0000313" key="1">
    <source>
        <dbReference type="EMBL" id="KAK2721681.1"/>
    </source>
</evidence>
<dbReference type="Proteomes" id="UP001187531">
    <property type="component" value="Unassembled WGS sequence"/>
</dbReference>
<protein>
    <submittedName>
        <fullName evidence="1">Uncharacterized protein</fullName>
    </submittedName>
</protein>
<proteinExistence type="predicted"/>